<protein>
    <recommendedName>
        <fullName evidence="3">Nucleolar protein 12</fullName>
    </recommendedName>
</protein>
<feature type="region of interest" description="Disordered" evidence="6">
    <location>
        <begin position="164"/>
        <end position="216"/>
    </location>
</feature>
<dbReference type="Pfam" id="PF09805">
    <property type="entry name" value="Nop25"/>
    <property type="match status" value="1"/>
</dbReference>
<evidence type="ECO:0000313" key="7">
    <source>
        <dbReference type="EMBL" id="KDR13007.1"/>
    </source>
</evidence>
<feature type="region of interest" description="Disordered" evidence="6">
    <location>
        <begin position="132"/>
        <end position="152"/>
    </location>
</feature>
<evidence type="ECO:0000313" key="8">
    <source>
        <dbReference type="Proteomes" id="UP000027135"/>
    </source>
</evidence>
<dbReference type="Proteomes" id="UP000027135">
    <property type="component" value="Unassembled WGS sequence"/>
</dbReference>
<dbReference type="STRING" id="136037.A0A067R271"/>
<dbReference type="OMA" id="LHMHSRK"/>
<dbReference type="EMBL" id="KK852980">
    <property type="protein sequence ID" value="KDR13007.1"/>
    <property type="molecule type" value="Genomic_DNA"/>
</dbReference>
<dbReference type="InterPro" id="IPR019186">
    <property type="entry name" value="Nucleolar_protein_12"/>
</dbReference>
<evidence type="ECO:0000256" key="1">
    <source>
        <dbReference type="ARBA" id="ARBA00004604"/>
    </source>
</evidence>
<dbReference type="GO" id="GO:0019843">
    <property type="term" value="F:rRNA binding"/>
    <property type="evidence" value="ECO:0007669"/>
    <property type="project" value="TreeGrafter"/>
</dbReference>
<keyword evidence="8" id="KW-1185">Reference proteome</keyword>
<feature type="compositionally biased region" description="Basic and acidic residues" evidence="6">
    <location>
        <begin position="132"/>
        <end position="144"/>
    </location>
</feature>
<evidence type="ECO:0000256" key="5">
    <source>
        <dbReference type="ARBA" id="ARBA00023242"/>
    </source>
</evidence>
<gene>
    <name evidence="7" type="ORF">L798_13214</name>
</gene>
<keyword evidence="4" id="KW-0175">Coiled coil</keyword>
<reference evidence="7 8" key="1">
    <citation type="journal article" date="2014" name="Nat. Commun.">
        <title>Molecular traces of alternative social organization in a termite genome.</title>
        <authorList>
            <person name="Terrapon N."/>
            <person name="Li C."/>
            <person name="Robertson H.M."/>
            <person name="Ji L."/>
            <person name="Meng X."/>
            <person name="Booth W."/>
            <person name="Chen Z."/>
            <person name="Childers C.P."/>
            <person name="Glastad K.M."/>
            <person name="Gokhale K."/>
            <person name="Gowin J."/>
            <person name="Gronenberg W."/>
            <person name="Hermansen R.A."/>
            <person name="Hu H."/>
            <person name="Hunt B.G."/>
            <person name="Huylmans A.K."/>
            <person name="Khalil S.M."/>
            <person name="Mitchell R.D."/>
            <person name="Munoz-Torres M.C."/>
            <person name="Mustard J.A."/>
            <person name="Pan H."/>
            <person name="Reese J.T."/>
            <person name="Scharf M.E."/>
            <person name="Sun F."/>
            <person name="Vogel H."/>
            <person name="Xiao J."/>
            <person name="Yang W."/>
            <person name="Yang Z."/>
            <person name="Yang Z."/>
            <person name="Zhou J."/>
            <person name="Zhu J."/>
            <person name="Brent C.S."/>
            <person name="Elsik C.G."/>
            <person name="Goodisman M.A."/>
            <person name="Liberles D.A."/>
            <person name="Roe R.M."/>
            <person name="Vargo E.L."/>
            <person name="Vilcinskas A."/>
            <person name="Wang J."/>
            <person name="Bornberg-Bauer E."/>
            <person name="Korb J."/>
            <person name="Zhang G."/>
            <person name="Liebig J."/>
        </authorList>
    </citation>
    <scope>NUCLEOTIDE SEQUENCE [LARGE SCALE GENOMIC DNA]</scope>
    <source>
        <tissue evidence="7">Whole organism</tissue>
    </source>
</reference>
<name>A0A067R271_ZOONE</name>
<dbReference type="InParanoid" id="A0A067R271"/>
<evidence type="ECO:0000256" key="6">
    <source>
        <dbReference type="SAM" id="MobiDB-lite"/>
    </source>
</evidence>
<keyword evidence="5" id="KW-0539">Nucleus</keyword>
<proteinExistence type="inferred from homology"/>
<comment type="similarity">
    <text evidence="2">Belongs to the RRP17 family.</text>
</comment>
<sequence>MEQFSECDGKARVFHPRKRVNRKTKLLLAFDENARREFLTGFHKRKLQRKKKAQEELKQQLREERKRVKQEARESFKKLIVSHRPVPELENLISKNYELETHSVSIQELSVSDLAENNNWIGINKVQYEDEKNDDGVAKEDQQKAELPGMELKTRKDVKKIIKKQATKQVQKSKAFKLKNKIERQKNKKESLKKKKKRIKTQSNSKKVRKHGKKRK</sequence>
<feature type="compositionally biased region" description="Basic residues" evidence="6">
    <location>
        <begin position="191"/>
        <end position="216"/>
    </location>
</feature>
<dbReference type="PANTHER" id="PTHR14577:SF0">
    <property type="entry name" value="NUCLEOLAR PROTEIN 12"/>
    <property type="match status" value="1"/>
</dbReference>
<feature type="compositionally biased region" description="Basic and acidic residues" evidence="6">
    <location>
        <begin position="180"/>
        <end position="190"/>
    </location>
</feature>
<dbReference type="eggNOG" id="KOG0601">
    <property type="taxonomic scope" value="Eukaryota"/>
</dbReference>
<dbReference type="GO" id="GO:0005730">
    <property type="term" value="C:nucleolus"/>
    <property type="evidence" value="ECO:0007669"/>
    <property type="project" value="UniProtKB-SubCell"/>
</dbReference>
<dbReference type="FunCoup" id="A0A067R271">
    <property type="interactions" value="75"/>
</dbReference>
<organism evidence="7 8">
    <name type="scientific">Zootermopsis nevadensis</name>
    <name type="common">Dampwood termite</name>
    <dbReference type="NCBI Taxonomy" id="136037"/>
    <lineage>
        <taxon>Eukaryota</taxon>
        <taxon>Metazoa</taxon>
        <taxon>Ecdysozoa</taxon>
        <taxon>Arthropoda</taxon>
        <taxon>Hexapoda</taxon>
        <taxon>Insecta</taxon>
        <taxon>Pterygota</taxon>
        <taxon>Neoptera</taxon>
        <taxon>Polyneoptera</taxon>
        <taxon>Dictyoptera</taxon>
        <taxon>Blattodea</taxon>
        <taxon>Blattoidea</taxon>
        <taxon>Termitoidae</taxon>
        <taxon>Termopsidae</taxon>
        <taxon>Zootermopsis</taxon>
    </lineage>
</organism>
<evidence type="ECO:0000256" key="4">
    <source>
        <dbReference type="ARBA" id="ARBA00023054"/>
    </source>
</evidence>
<comment type="subcellular location">
    <subcellularLocation>
        <location evidence="1">Nucleus</location>
        <location evidence="1">Nucleolus</location>
    </subcellularLocation>
</comment>
<feature type="compositionally biased region" description="Basic and acidic residues" evidence="6">
    <location>
        <begin position="53"/>
        <end position="68"/>
    </location>
</feature>
<dbReference type="OrthoDB" id="551633at2759"/>
<dbReference type="PANTHER" id="PTHR14577">
    <property type="entry name" value="NUCLEOLAR PROTEIN 12"/>
    <property type="match status" value="1"/>
</dbReference>
<evidence type="ECO:0000256" key="2">
    <source>
        <dbReference type="ARBA" id="ARBA00007175"/>
    </source>
</evidence>
<dbReference type="AlphaFoldDB" id="A0A067R271"/>
<feature type="region of interest" description="Disordered" evidence="6">
    <location>
        <begin position="49"/>
        <end position="68"/>
    </location>
</feature>
<evidence type="ECO:0000256" key="3">
    <source>
        <dbReference type="ARBA" id="ARBA00015520"/>
    </source>
</evidence>
<accession>A0A067R271</accession>